<keyword evidence="1" id="KW-0479">Metal-binding</keyword>
<evidence type="ECO:0000256" key="1">
    <source>
        <dbReference type="ARBA" id="ARBA00022723"/>
    </source>
</evidence>
<dbReference type="PANTHER" id="PTHR35303:SF8">
    <property type="entry name" value="GAMMA-BUTYROBETAINE HYDROXYLASE-LIKE N-TERMINAL DOMAIN-CONTAINING PROTEIN"/>
    <property type="match status" value="1"/>
</dbReference>
<keyword evidence="2" id="KW-0408">Iron</keyword>
<evidence type="ECO:0000313" key="5">
    <source>
        <dbReference type="EMBL" id="TXC79268.1"/>
    </source>
</evidence>
<evidence type="ECO:0000313" key="6">
    <source>
        <dbReference type="Proteomes" id="UP000321776"/>
    </source>
</evidence>
<dbReference type="EMBL" id="JAZHGA010000001">
    <property type="protein sequence ID" value="MEM5338337.1"/>
    <property type="molecule type" value="Genomic_DNA"/>
</dbReference>
<dbReference type="EMBL" id="VOQS01000005">
    <property type="protein sequence ID" value="TXC79268.1"/>
    <property type="molecule type" value="Genomic_DNA"/>
</dbReference>
<dbReference type="AlphaFoldDB" id="A0A5C6V5Z0"/>
<dbReference type="GO" id="GO:0046872">
    <property type="term" value="F:metal ion binding"/>
    <property type="evidence" value="ECO:0007669"/>
    <property type="project" value="UniProtKB-KW"/>
</dbReference>
<name>A0A5C6V5Z0_9BURK</name>
<reference evidence="5 6" key="1">
    <citation type="journal article" date="2018" name="Int. J. Syst. Evol. Microbiol.">
        <title>Paraburkholderia azotifigens sp. nov., a nitrogen-fixing bacterium isolated from paddy soil.</title>
        <authorList>
            <person name="Choi G.M."/>
            <person name="Im W.T."/>
        </authorList>
    </citation>
    <scope>NUCLEOTIDE SEQUENCE [LARGE SCALE GENOMIC DNA]</scope>
    <source>
        <strain evidence="5 6">NF 2-5-3</strain>
    </source>
</reference>
<evidence type="ECO:0000259" key="3">
    <source>
        <dbReference type="Pfam" id="PF06155"/>
    </source>
</evidence>
<dbReference type="Proteomes" id="UP001481677">
    <property type="component" value="Unassembled WGS sequence"/>
</dbReference>
<dbReference type="Gene3D" id="3.30.2020.30">
    <property type="match status" value="1"/>
</dbReference>
<sequence>MNSPRHIEVDQRARTLTLHWPDGATQRIAHRLLRQICPCSECKRHRLEGAEPVVPDDIAVLEIHPAGYGAQLRFSDGHERGIFPWAFLERLQAGDGHIDVRGEPKQ</sequence>
<evidence type="ECO:0000313" key="7">
    <source>
        <dbReference type="Proteomes" id="UP001481677"/>
    </source>
</evidence>
<organism evidence="5 6">
    <name type="scientific">Paraburkholderia azotifigens</name>
    <dbReference type="NCBI Taxonomy" id="2057004"/>
    <lineage>
        <taxon>Bacteria</taxon>
        <taxon>Pseudomonadati</taxon>
        <taxon>Pseudomonadota</taxon>
        <taxon>Betaproteobacteria</taxon>
        <taxon>Burkholderiales</taxon>
        <taxon>Burkholderiaceae</taxon>
        <taxon>Paraburkholderia</taxon>
    </lineage>
</organism>
<proteinExistence type="predicted"/>
<keyword evidence="7" id="KW-1185">Reference proteome</keyword>
<reference evidence="5" key="2">
    <citation type="submission" date="2019-08" db="EMBL/GenBank/DDBJ databases">
        <authorList>
            <person name="Im W.-T."/>
        </authorList>
    </citation>
    <scope>NUCLEOTIDE SEQUENCE</scope>
    <source>
        <strain evidence="5">NF 2-5-3</strain>
    </source>
</reference>
<protein>
    <submittedName>
        <fullName evidence="5">DUF971 domain-containing protein</fullName>
    </submittedName>
    <submittedName>
        <fullName evidence="4">Gamma-butyrobetaine hydroxylase-like domain-containing protein</fullName>
    </submittedName>
</protein>
<dbReference type="PANTHER" id="PTHR35303">
    <property type="entry name" value="OS02G0197800 PROTEIN"/>
    <property type="match status" value="1"/>
</dbReference>
<dbReference type="Pfam" id="PF06155">
    <property type="entry name" value="GBBH-like_N"/>
    <property type="match status" value="1"/>
</dbReference>
<reference evidence="4 7" key="3">
    <citation type="submission" date="2024-01" db="EMBL/GenBank/DDBJ databases">
        <title>The diversity of rhizobia nodulating Mimosa spp. in eleven states of Brazil covering several biomes is determined by host plant, location, and edaphic factors.</title>
        <authorList>
            <person name="Rouws L."/>
            <person name="Barauna A."/>
            <person name="Beukes C."/>
            <person name="De Faria S.M."/>
            <person name="Gross E."/>
            <person name="Dos Reis Junior F.B."/>
            <person name="Simon M."/>
            <person name="Maluk M."/>
            <person name="Odee D.W."/>
            <person name="Kenicer G."/>
            <person name="Young J.P.W."/>
            <person name="Reis V.M."/>
            <person name="Zilli J."/>
            <person name="James E.K."/>
        </authorList>
    </citation>
    <scope>NUCLEOTIDE SEQUENCE [LARGE SCALE GENOMIC DNA]</scope>
    <source>
        <strain evidence="4 7">JPY530</strain>
    </source>
</reference>
<dbReference type="InterPro" id="IPR038492">
    <property type="entry name" value="GBBH-like_N_sf"/>
</dbReference>
<dbReference type="InterPro" id="IPR010376">
    <property type="entry name" value="GBBH-like_N"/>
</dbReference>
<comment type="caution">
    <text evidence="5">The sequence shown here is derived from an EMBL/GenBank/DDBJ whole genome shotgun (WGS) entry which is preliminary data.</text>
</comment>
<evidence type="ECO:0000256" key="2">
    <source>
        <dbReference type="ARBA" id="ARBA00023004"/>
    </source>
</evidence>
<evidence type="ECO:0000313" key="4">
    <source>
        <dbReference type="EMBL" id="MEM5338337.1"/>
    </source>
</evidence>
<dbReference type="Proteomes" id="UP000321776">
    <property type="component" value="Unassembled WGS sequence"/>
</dbReference>
<gene>
    <name evidence="5" type="ORF">FRZ40_33245</name>
    <name evidence="4" type="ORF">V4C56_01700</name>
</gene>
<accession>A0A5C6V5Z0</accession>
<feature type="domain" description="Gamma-butyrobetaine hydroxylase-like N-terminal" evidence="3">
    <location>
        <begin position="7"/>
        <end position="88"/>
    </location>
</feature>
<dbReference type="RefSeq" id="WP_147237046.1">
    <property type="nucleotide sequence ID" value="NZ_JAZHFZ010000001.1"/>
</dbReference>